<gene>
    <name evidence="1" type="ORF">E2626_06945</name>
</gene>
<evidence type="ECO:0000313" key="1">
    <source>
        <dbReference type="EMBL" id="TFE02309.1"/>
    </source>
</evidence>
<organism evidence="1 2">
    <name type="scientific">Jeotgalibacillus salarius</name>
    <dbReference type="NCBI Taxonomy" id="546023"/>
    <lineage>
        <taxon>Bacteria</taxon>
        <taxon>Bacillati</taxon>
        <taxon>Bacillota</taxon>
        <taxon>Bacilli</taxon>
        <taxon>Bacillales</taxon>
        <taxon>Caryophanaceae</taxon>
        <taxon>Jeotgalibacillus</taxon>
    </lineage>
</organism>
<name>A0A4Y8LKL7_9BACL</name>
<protein>
    <submittedName>
        <fullName evidence="1">DinB family protein</fullName>
    </submittedName>
</protein>
<dbReference type="InterPro" id="IPR007061">
    <property type="entry name" value="MST-like"/>
</dbReference>
<dbReference type="Gene3D" id="1.20.120.450">
    <property type="entry name" value="dinb family like domain"/>
    <property type="match status" value="1"/>
</dbReference>
<dbReference type="InterPro" id="IPR034660">
    <property type="entry name" value="DinB/YfiT-like"/>
</dbReference>
<dbReference type="Proteomes" id="UP000297776">
    <property type="component" value="Unassembled WGS sequence"/>
</dbReference>
<dbReference type="Pfam" id="PF04978">
    <property type="entry name" value="MST"/>
    <property type="match status" value="1"/>
</dbReference>
<proteinExistence type="predicted"/>
<dbReference type="RefSeq" id="WP_134381010.1">
    <property type="nucleotide sequence ID" value="NZ_SORX01000003.1"/>
</dbReference>
<dbReference type="SUPFAM" id="SSF109854">
    <property type="entry name" value="DinB/YfiT-like putative metalloenzymes"/>
    <property type="match status" value="1"/>
</dbReference>
<comment type="caution">
    <text evidence="1">The sequence shown here is derived from an EMBL/GenBank/DDBJ whole genome shotgun (WGS) entry which is preliminary data.</text>
</comment>
<dbReference type="OrthoDB" id="2677844at2"/>
<keyword evidence="2" id="KW-1185">Reference proteome</keyword>
<dbReference type="EMBL" id="SORX01000003">
    <property type="protein sequence ID" value="TFE02309.1"/>
    <property type="molecule type" value="Genomic_DNA"/>
</dbReference>
<sequence>MTKEHLTIQTLPGYSPDIGRQVWCLEDVRQTLLSKIIDLTQEELDDEPEGLHSIGTLLYHIAAVEAGWLYGEVLCRDWDPEIEALFPKESWKDERLSPFKGESIDQHIYRLQKVRETLCDHFRNMTGIDWRTSRELEEYNVTPEWVIYHLIEHEARHSGQIFQTKRLRRERE</sequence>
<evidence type="ECO:0000313" key="2">
    <source>
        <dbReference type="Proteomes" id="UP000297776"/>
    </source>
</evidence>
<reference evidence="1 2" key="1">
    <citation type="submission" date="2019-03" db="EMBL/GenBank/DDBJ databases">
        <authorList>
            <person name="Yang Y."/>
        </authorList>
    </citation>
    <scope>NUCLEOTIDE SEQUENCE [LARGE SCALE GENOMIC DNA]</scope>
    <source>
        <strain evidence="1 2">ASL-1</strain>
    </source>
</reference>
<dbReference type="AlphaFoldDB" id="A0A4Y8LKL7"/>
<accession>A0A4Y8LKL7</accession>